<protein>
    <submittedName>
        <fullName evidence="1">Uncharacterized protein</fullName>
    </submittedName>
</protein>
<comment type="caution">
    <text evidence="1">The sequence shown here is derived from an EMBL/GenBank/DDBJ whole genome shotgun (WGS) entry which is preliminary data.</text>
</comment>
<dbReference type="AlphaFoldDB" id="A0A0F8X947"/>
<organism evidence="1">
    <name type="scientific">marine sediment metagenome</name>
    <dbReference type="NCBI Taxonomy" id="412755"/>
    <lineage>
        <taxon>unclassified sequences</taxon>
        <taxon>metagenomes</taxon>
        <taxon>ecological metagenomes</taxon>
    </lineage>
</organism>
<dbReference type="EMBL" id="LAZR01064454">
    <property type="protein sequence ID" value="KKK57485.1"/>
    <property type="molecule type" value="Genomic_DNA"/>
</dbReference>
<accession>A0A0F8X947</accession>
<name>A0A0F8X947_9ZZZZ</name>
<evidence type="ECO:0000313" key="1">
    <source>
        <dbReference type="EMBL" id="KKK57485.1"/>
    </source>
</evidence>
<feature type="non-terminal residue" evidence="1">
    <location>
        <position position="1"/>
    </location>
</feature>
<gene>
    <name evidence="1" type="ORF">LCGC14_3053960</name>
</gene>
<sequence>GMFPGMRGGGGGDFFSEEDKLQGAILELFDIPGDMTDLETLKKLLIRSDLPEHQVKLVSRVLALSQIFEPTGTTIDDLDDDLDDDPLDRELGAPSIISVPRIIIAWYLLARIASERQGRKEYAAVLGYQLEQEARAGDDV</sequence>
<proteinExistence type="predicted"/>
<reference evidence="1" key="1">
    <citation type="journal article" date="2015" name="Nature">
        <title>Complex archaea that bridge the gap between prokaryotes and eukaryotes.</title>
        <authorList>
            <person name="Spang A."/>
            <person name="Saw J.H."/>
            <person name="Jorgensen S.L."/>
            <person name="Zaremba-Niedzwiedzka K."/>
            <person name="Martijn J."/>
            <person name="Lind A.E."/>
            <person name="van Eijk R."/>
            <person name="Schleper C."/>
            <person name="Guy L."/>
            <person name="Ettema T.J."/>
        </authorList>
    </citation>
    <scope>NUCLEOTIDE SEQUENCE</scope>
</reference>